<dbReference type="Pfam" id="PF13000">
    <property type="entry name" value="Acatn"/>
    <property type="match status" value="1"/>
</dbReference>
<dbReference type="GO" id="GO:0008521">
    <property type="term" value="F:acetyl-CoA transmembrane transporter activity"/>
    <property type="evidence" value="ECO:0007669"/>
    <property type="project" value="InterPro"/>
</dbReference>
<keyword evidence="7" id="KW-1185">Reference proteome</keyword>
<dbReference type="PANTHER" id="PTHR12778">
    <property type="entry name" value="SOLUTE CARRIER FAMILY 33 ACETYL-COA TRANSPORTER -RELATED"/>
    <property type="match status" value="1"/>
</dbReference>
<feature type="transmembrane region" description="Helical" evidence="5">
    <location>
        <begin position="42"/>
        <end position="66"/>
    </location>
</feature>
<dbReference type="Proteomes" id="UP000285301">
    <property type="component" value="Unassembled WGS sequence"/>
</dbReference>
<reference evidence="6 7" key="1">
    <citation type="journal article" date="2018" name="Gigascience">
        <title>Genomes of trombidid mites reveal novel predicted allergens and laterally-transferred genes associated with secondary metabolism.</title>
        <authorList>
            <person name="Dong X."/>
            <person name="Chaisiri K."/>
            <person name="Xia D."/>
            <person name="Armstrong S.D."/>
            <person name="Fang Y."/>
            <person name="Donnelly M.J."/>
            <person name="Kadowaki T."/>
            <person name="McGarry J.W."/>
            <person name="Darby A.C."/>
            <person name="Makepeace B.L."/>
        </authorList>
    </citation>
    <scope>NUCLEOTIDE SEQUENCE [LARGE SCALE GENOMIC DNA]</scope>
    <source>
        <strain evidence="6">UoL-WK</strain>
    </source>
</reference>
<dbReference type="AlphaFoldDB" id="A0A3S4QN52"/>
<keyword evidence="2 5" id="KW-0812">Transmembrane</keyword>
<evidence type="ECO:0000256" key="1">
    <source>
        <dbReference type="ARBA" id="ARBA00004141"/>
    </source>
</evidence>
<evidence type="ECO:0000256" key="5">
    <source>
        <dbReference type="SAM" id="Phobius"/>
    </source>
</evidence>
<dbReference type="GO" id="GO:0016020">
    <property type="term" value="C:membrane"/>
    <property type="evidence" value="ECO:0007669"/>
    <property type="project" value="UniProtKB-SubCell"/>
</dbReference>
<dbReference type="STRING" id="1965070.A0A3S4QN52"/>
<comment type="subcellular location">
    <subcellularLocation>
        <location evidence="1">Membrane</location>
        <topology evidence="1">Multi-pass membrane protein</topology>
    </subcellularLocation>
</comment>
<name>A0A3S4QN52_9ACAR</name>
<evidence type="ECO:0000313" key="6">
    <source>
        <dbReference type="EMBL" id="RWS05598.1"/>
    </source>
</evidence>
<proteinExistence type="predicted"/>
<evidence type="ECO:0000313" key="7">
    <source>
        <dbReference type="Proteomes" id="UP000285301"/>
    </source>
</evidence>
<evidence type="ECO:0000256" key="4">
    <source>
        <dbReference type="ARBA" id="ARBA00023136"/>
    </source>
</evidence>
<evidence type="ECO:0000256" key="3">
    <source>
        <dbReference type="ARBA" id="ARBA00022989"/>
    </source>
</evidence>
<protein>
    <submittedName>
        <fullName evidence="6">Acetyl-coenzyme A transporter 1-like protein</fullName>
    </submittedName>
</protein>
<dbReference type="InterPro" id="IPR004752">
    <property type="entry name" value="AmpG_permease/AT-1"/>
</dbReference>
<gene>
    <name evidence="6" type="ORF">B4U79_15240</name>
</gene>
<keyword evidence="3 5" id="KW-1133">Transmembrane helix</keyword>
<dbReference type="InterPro" id="IPR024371">
    <property type="entry name" value="AcetylCoA_trans_1-like"/>
</dbReference>
<organism evidence="6 7">
    <name type="scientific">Dinothrombium tinctorium</name>
    <dbReference type="NCBI Taxonomy" id="1965070"/>
    <lineage>
        <taxon>Eukaryota</taxon>
        <taxon>Metazoa</taxon>
        <taxon>Ecdysozoa</taxon>
        <taxon>Arthropoda</taxon>
        <taxon>Chelicerata</taxon>
        <taxon>Arachnida</taxon>
        <taxon>Acari</taxon>
        <taxon>Acariformes</taxon>
        <taxon>Trombidiformes</taxon>
        <taxon>Prostigmata</taxon>
        <taxon>Anystina</taxon>
        <taxon>Parasitengona</taxon>
        <taxon>Trombidioidea</taxon>
        <taxon>Trombidiidae</taxon>
        <taxon>Dinothrombium</taxon>
    </lineage>
</organism>
<dbReference type="EMBL" id="NCKU01004678">
    <property type="protein sequence ID" value="RWS05598.1"/>
    <property type="molecule type" value="Genomic_DNA"/>
</dbReference>
<feature type="non-terminal residue" evidence="6">
    <location>
        <position position="106"/>
    </location>
</feature>
<comment type="caution">
    <text evidence="6">The sequence shown here is derived from an EMBL/GenBank/DDBJ whole genome shotgun (WGS) entry which is preliminary data.</text>
</comment>
<dbReference type="GO" id="GO:0035348">
    <property type="term" value="P:acetyl-CoA transmembrane transport"/>
    <property type="evidence" value="ECO:0007669"/>
    <property type="project" value="InterPro"/>
</dbReference>
<sequence length="106" mass="12049">MDEKEEEIVIESLTRASFSIAREAPEDDGEEKKGLKGDYANLCLLIFFYSLQGLQGGLWITIPMILASNNVSYNKQAIFSFAVYPYTIKLLWAPIVDSLYFPKFGR</sequence>
<feature type="transmembrane region" description="Helical" evidence="5">
    <location>
        <begin position="78"/>
        <end position="101"/>
    </location>
</feature>
<keyword evidence="4 5" id="KW-0472">Membrane</keyword>
<dbReference type="OrthoDB" id="6415790at2759"/>
<accession>A0A3S4QN52</accession>
<dbReference type="PANTHER" id="PTHR12778:SF9">
    <property type="entry name" value="ACETYL-COENZYME A TRANSPORTER 1"/>
    <property type="match status" value="1"/>
</dbReference>
<evidence type="ECO:0000256" key="2">
    <source>
        <dbReference type="ARBA" id="ARBA00022692"/>
    </source>
</evidence>